<feature type="binding site" evidence="8">
    <location>
        <position position="187"/>
    </location>
    <ligand>
        <name>Zn(2+)</name>
        <dbReference type="ChEBI" id="CHEBI:29105"/>
    </ligand>
</feature>
<evidence type="ECO:0000256" key="5">
    <source>
        <dbReference type="ARBA" id="ARBA00022741"/>
    </source>
</evidence>
<dbReference type="EC" id="2.7.1.21" evidence="2 8"/>
<protein>
    <recommendedName>
        <fullName evidence="2 8">Thymidine kinase</fullName>
        <ecNumber evidence="2 8">2.7.1.21</ecNumber>
    </recommendedName>
</protein>
<keyword evidence="8" id="KW-0862">Zinc</keyword>
<dbReference type="GO" id="GO:0008270">
    <property type="term" value="F:zinc ion binding"/>
    <property type="evidence" value="ECO:0007669"/>
    <property type="project" value="UniProtKB-UniRule"/>
</dbReference>
<dbReference type="GO" id="GO:0005829">
    <property type="term" value="C:cytosol"/>
    <property type="evidence" value="ECO:0007669"/>
    <property type="project" value="TreeGrafter"/>
</dbReference>
<keyword evidence="7 8" id="KW-0067">ATP-binding</keyword>
<organism evidence="13 14">
    <name type="scientific">Candidatus Uhrbacteria bacterium GW2011_GWF2_46_218</name>
    <dbReference type="NCBI Taxonomy" id="1619001"/>
    <lineage>
        <taxon>Bacteria</taxon>
        <taxon>Candidatus Uhriibacteriota</taxon>
    </lineage>
</organism>
<dbReference type="HAMAP" id="MF_00124">
    <property type="entry name" value="Thymidine_kinase"/>
    <property type="match status" value="1"/>
</dbReference>
<dbReference type="Pfam" id="PF00265">
    <property type="entry name" value="TK"/>
    <property type="match status" value="1"/>
</dbReference>
<feature type="binding site" evidence="8">
    <location>
        <position position="152"/>
    </location>
    <ligand>
        <name>Zn(2+)</name>
        <dbReference type="ChEBI" id="CHEBI:29105"/>
    </ligand>
</feature>
<evidence type="ECO:0000313" key="14">
    <source>
        <dbReference type="Proteomes" id="UP000034705"/>
    </source>
</evidence>
<feature type="binding site" evidence="8">
    <location>
        <position position="155"/>
    </location>
    <ligand>
        <name>Zn(2+)</name>
        <dbReference type="ChEBI" id="CHEBI:29105"/>
    </ligand>
</feature>
<evidence type="ECO:0000256" key="11">
    <source>
        <dbReference type="RuleBase" id="RU000544"/>
    </source>
</evidence>
<evidence type="ECO:0000256" key="10">
    <source>
        <dbReference type="PIRSR" id="PIRSR035805-2"/>
    </source>
</evidence>
<dbReference type="Gene3D" id="3.30.60.20">
    <property type="match status" value="1"/>
</dbReference>
<comment type="caution">
    <text evidence="13">The sequence shown here is derived from an EMBL/GenBank/DDBJ whole genome shotgun (WGS) entry which is preliminary data.</text>
</comment>
<comment type="catalytic activity">
    <reaction evidence="8 11">
        <text>thymidine + ATP = dTMP + ADP + H(+)</text>
        <dbReference type="Rhea" id="RHEA:19129"/>
        <dbReference type="ChEBI" id="CHEBI:15378"/>
        <dbReference type="ChEBI" id="CHEBI:17748"/>
        <dbReference type="ChEBI" id="CHEBI:30616"/>
        <dbReference type="ChEBI" id="CHEBI:63528"/>
        <dbReference type="ChEBI" id="CHEBI:456216"/>
        <dbReference type="EC" id="2.7.1.21"/>
    </reaction>
</comment>
<feature type="active site" description="Proton acceptor" evidence="8 9">
    <location>
        <position position="95"/>
    </location>
</feature>
<accession>A0A0G1PLZ5</accession>
<evidence type="ECO:0000256" key="8">
    <source>
        <dbReference type="HAMAP-Rule" id="MF_00124"/>
    </source>
</evidence>
<dbReference type="AlphaFoldDB" id="A0A0G1PLZ5"/>
<keyword evidence="8" id="KW-0479">Metal-binding</keyword>
<feature type="binding site" evidence="8">
    <location>
        <position position="184"/>
    </location>
    <ligand>
        <name>Zn(2+)</name>
        <dbReference type="ChEBI" id="CHEBI:29105"/>
    </ligand>
</feature>
<evidence type="ECO:0000313" key="13">
    <source>
        <dbReference type="EMBL" id="KKU33697.1"/>
    </source>
</evidence>
<reference evidence="13 14" key="1">
    <citation type="journal article" date="2015" name="Nature">
        <title>rRNA introns, odd ribosomes, and small enigmatic genomes across a large radiation of phyla.</title>
        <authorList>
            <person name="Brown C.T."/>
            <person name="Hug L.A."/>
            <person name="Thomas B.C."/>
            <person name="Sharon I."/>
            <person name="Castelle C.J."/>
            <person name="Singh A."/>
            <person name="Wilkins M.J."/>
            <person name="Williams K.H."/>
            <person name="Banfield J.F."/>
        </authorList>
    </citation>
    <scope>NUCLEOTIDE SEQUENCE [LARGE SCALE GENOMIC DNA]</scope>
</reference>
<dbReference type="SUPFAM" id="SSF52540">
    <property type="entry name" value="P-loop containing nucleoside triphosphate hydrolases"/>
    <property type="match status" value="1"/>
</dbReference>
<gene>
    <name evidence="8" type="primary">tdk</name>
    <name evidence="13" type="ORF">UX45_C0007G0024</name>
</gene>
<name>A0A0G1PLZ5_9BACT</name>
<dbReference type="InterPro" id="IPR027417">
    <property type="entry name" value="P-loop_NTPase"/>
</dbReference>
<evidence type="ECO:0000256" key="7">
    <source>
        <dbReference type="ARBA" id="ARBA00022840"/>
    </source>
</evidence>
<dbReference type="GO" id="GO:0004797">
    <property type="term" value="F:thymidine kinase activity"/>
    <property type="evidence" value="ECO:0007669"/>
    <property type="project" value="UniProtKB-UniRule"/>
</dbReference>
<keyword evidence="3 8" id="KW-0237">DNA synthesis</keyword>
<dbReference type="PIRSF" id="PIRSF035805">
    <property type="entry name" value="TK_cell"/>
    <property type="match status" value="1"/>
</dbReference>
<evidence type="ECO:0000256" key="12">
    <source>
        <dbReference type="RuleBase" id="RU004165"/>
    </source>
</evidence>
<evidence type="ECO:0000256" key="3">
    <source>
        <dbReference type="ARBA" id="ARBA00022634"/>
    </source>
</evidence>
<keyword evidence="4 8" id="KW-0808">Transferase</keyword>
<evidence type="ECO:0000256" key="1">
    <source>
        <dbReference type="ARBA" id="ARBA00007587"/>
    </source>
</evidence>
<feature type="binding site" evidence="8">
    <location>
        <begin position="94"/>
        <end position="97"/>
    </location>
    <ligand>
        <name>ATP</name>
        <dbReference type="ChEBI" id="CHEBI:30616"/>
    </ligand>
</feature>
<dbReference type="GO" id="GO:0046104">
    <property type="term" value="P:thymidine metabolic process"/>
    <property type="evidence" value="ECO:0007669"/>
    <property type="project" value="TreeGrafter"/>
</dbReference>
<dbReference type="Proteomes" id="UP000034705">
    <property type="component" value="Unassembled WGS sequence"/>
</dbReference>
<dbReference type="InterPro" id="IPR001267">
    <property type="entry name" value="Thymidine_kinase"/>
</dbReference>
<evidence type="ECO:0000256" key="2">
    <source>
        <dbReference type="ARBA" id="ARBA00012118"/>
    </source>
</evidence>
<keyword evidence="8" id="KW-0963">Cytoplasm</keyword>
<dbReference type="EMBL" id="LCMG01000007">
    <property type="protein sequence ID" value="KKU33697.1"/>
    <property type="molecule type" value="Genomic_DNA"/>
</dbReference>
<keyword evidence="5 8" id="KW-0547">Nucleotide-binding</keyword>
<dbReference type="Gene3D" id="3.40.50.300">
    <property type="entry name" value="P-loop containing nucleotide triphosphate hydrolases"/>
    <property type="match status" value="1"/>
</dbReference>
<dbReference type="PANTHER" id="PTHR11441:SF0">
    <property type="entry name" value="THYMIDINE KINASE, CYTOSOLIC"/>
    <property type="match status" value="1"/>
</dbReference>
<dbReference type="GO" id="GO:0071897">
    <property type="term" value="P:DNA biosynthetic process"/>
    <property type="evidence" value="ECO:0007669"/>
    <property type="project" value="UniProtKB-KW"/>
</dbReference>
<comment type="subunit">
    <text evidence="8">Homotetramer.</text>
</comment>
<comment type="similarity">
    <text evidence="1 8 12">Belongs to the thymidine kinase family.</text>
</comment>
<dbReference type="SUPFAM" id="SSF57716">
    <property type="entry name" value="Glucocorticoid receptor-like (DNA-binding domain)"/>
    <property type="match status" value="1"/>
</dbReference>
<proteinExistence type="inferred from homology"/>
<evidence type="ECO:0000256" key="6">
    <source>
        <dbReference type="ARBA" id="ARBA00022777"/>
    </source>
</evidence>
<keyword evidence="6 8" id="KW-0418">Kinase</keyword>
<evidence type="ECO:0000256" key="4">
    <source>
        <dbReference type="ARBA" id="ARBA00022679"/>
    </source>
</evidence>
<evidence type="ECO:0000256" key="9">
    <source>
        <dbReference type="PIRSR" id="PIRSR035805-1"/>
    </source>
</evidence>
<feature type="binding site" evidence="10">
    <location>
        <begin position="172"/>
        <end position="175"/>
    </location>
    <ligand>
        <name>substrate</name>
    </ligand>
</feature>
<dbReference type="PATRIC" id="fig|1619001.3.peg.427"/>
<feature type="binding site" evidence="10">
    <location>
        <position position="180"/>
    </location>
    <ligand>
        <name>substrate</name>
    </ligand>
</feature>
<sequence length="192" mass="21843">MMATPCSLPLQPMFELIVGPMYAGKTEELIRRLRRAHHAKRHVVLFKPEVDNRCGEDACTSTHNGDRFPAEIKKTAREILAYVLEHDVDVIGIEEVQFFDEEIVEVIHALVYVHRKWVIAAGLNRDYRGKAFGPMARLLQEAFEIYPQHAMCSICGQPAYHSQRIVPAKELVLVGAKDAYEARCTVHFDQDA</sequence>
<dbReference type="GO" id="GO:0005524">
    <property type="term" value="F:ATP binding"/>
    <property type="evidence" value="ECO:0007669"/>
    <property type="project" value="UniProtKB-UniRule"/>
</dbReference>
<dbReference type="PANTHER" id="PTHR11441">
    <property type="entry name" value="THYMIDINE KINASE"/>
    <property type="match status" value="1"/>
</dbReference>
<feature type="binding site" evidence="8">
    <location>
        <begin position="19"/>
        <end position="26"/>
    </location>
    <ligand>
        <name>ATP</name>
        <dbReference type="ChEBI" id="CHEBI:30616"/>
    </ligand>
</feature>
<comment type="subcellular location">
    <subcellularLocation>
        <location evidence="8">Cytoplasm</location>
    </subcellularLocation>
</comment>